<dbReference type="RefSeq" id="XP_058987641.1">
    <property type="nucleotide sequence ID" value="XM_059131658.1"/>
</dbReference>
<dbReference type="Pfam" id="PF07707">
    <property type="entry name" value="BACK"/>
    <property type="match status" value="1"/>
</dbReference>
<dbReference type="GO" id="GO:0022008">
    <property type="term" value="P:neurogenesis"/>
    <property type="evidence" value="ECO:0007669"/>
    <property type="project" value="TreeGrafter"/>
</dbReference>
<organism evidence="3">
    <name type="scientific">Musca domestica</name>
    <name type="common">House fly</name>
    <dbReference type="NCBI Taxonomy" id="7370"/>
    <lineage>
        <taxon>Eukaryota</taxon>
        <taxon>Metazoa</taxon>
        <taxon>Ecdysozoa</taxon>
        <taxon>Arthropoda</taxon>
        <taxon>Hexapoda</taxon>
        <taxon>Insecta</taxon>
        <taxon>Pterygota</taxon>
        <taxon>Neoptera</taxon>
        <taxon>Endopterygota</taxon>
        <taxon>Diptera</taxon>
        <taxon>Brachycera</taxon>
        <taxon>Muscomorpha</taxon>
        <taxon>Muscoidea</taxon>
        <taxon>Muscidae</taxon>
        <taxon>Musca</taxon>
    </lineage>
</organism>
<dbReference type="Gene3D" id="1.25.40.420">
    <property type="match status" value="1"/>
</dbReference>
<dbReference type="AlphaFoldDB" id="A0A1I8N7X9"/>
<reference evidence="7" key="2">
    <citation type="submission" date="2025-05" db="UniProtKB">
        <authorList>
            <consortium name="RefSeq"/>
        </authorList>
    </citation>
    <scope>IDENTIFICATION</scope>
    <source>
        <strain evidence="5 6">Aabys</strain>
        <tissue evidence="7">Whole body</tissue>
    </source>
</reference>
<dbReference type="EnsemblMetazoa" id="MDOA012496-RA">
    <property type="protein sequence ID" value="MDOA012496-PA"/>
    <property type="gene ID" value="MDOA012496"/>
</dbReference>
<dbReference type="EnsemblMetazoa" id="MDOA012496-RB">
    <property type="protein sequence ID" value="MDOA012496-PB"/>
    <property type="gene ID" value="MDOA012496"/>
</dbReference>
<sequence length="454" mass="50473">MVLPFGLGSDGHHNPDGSADGKNKAATSTAGGGGGDSSSNTATSNTNRTVAYAPTAPPYFGRAHTNVSTGVPVIPCPYIDFIIVNGDDRYMIRCERKAVLENSVELAKLIHAGPNSGRKGDNHFQISNVDKHDFELVIRFLETKFVKYRDHLHILKILELADRYNCPDLIIHCIRELDLQLSSATVIDVFRALWFYQGITPTNPHQIGSVITTQELASKKSKRKAHQQAVMNSTSANPNSAPSTNSTQIPAPNPNPFTTEDYGVALLHNALQLIDMHAELILSKPEMSELRFEELEMIAKREALQLSTELTLFTCLADWSIAECSRKKIDATAENRRRVLGPLCLTPRYCLMTAAEFRKACDRVELLNPLETSLVSDAIEGKKLKNLTPEQSQLMDKFRTARPEFAKMPIHLSDRSNPKNYPKKMRRAEKGVTEEGCWENFGLNCLAVFACIFD</sequence>
<dbReference type="OrthoDB" id="6335872at2759"/>
<dbReference type="eggNOG" id="KOG2075">
    <property type="taxonomic scope" value="Eukaryota"/>
</dbReference>
<feature type="compositionally biased region" description="Basic and acidic residues" evidence="1">
    <location>
        <begin position="10"/>
        <end position="23"/>
    </location>
</feature>
<evidence type="ECO:0000313" key="5">
    <source>
        <dbReference type="RefSeq" id="XP_005183238.1"/>
    </source>
</evidence>
<feature type="region of interest" description="Disordered" evidence="1">
    <location>
        <begin position="222"/>
        <end position="255"/>
    </location>
</feature>
<feature type="region of interest" description="Disordered" evidence="1">
    <location>
        <begin position="1"/>
        <end position="45"/>
    </location>
</feature>
<feature type="domain" description="BACK" evidence="2">
    <location>
        <begin position="266"/>
        <end position="326"/>
    </location>
</feature>
<dbReference type="KEGG" id="mde:101897225"/>
<dbReference type="RefSeq" id="XP_005183238.1">
    <property type="nucleotide sequence ID" value="XM_005183181.3"/>
</dbReference>
<dbReference type="GO" id="GO:0005829">
    <property type="term" value="C:cytosol"/>
    <property type="evidence" value="ECO:0007669"/>
    <property type="project" value="TreeGrafter"/>
</dbReference>
<evidence type="ECO:0000313" key="7">
    <source>
        <dbReference type="RefSeq" id="XP_058987641.1"/>
    </source>
</evidence>
<evidence type="ECO:0000313" key="6">
    <source>
        <dbReference type="RefSeq" id="XP_005183239.1"/>
    </source>
</evidence>
<evidence type="ECO:0000256" key="1">
    <source>
        <dbReference type="SAM" id="MobiDB-lite"/>
    </source>
</evidence>
<feature type="compositionally biased region" description="Low complexity" evidence="1">
    <location>
        <begin position="232"/>
        <end position="247"/>
    </location>
</feature>
<proteinExistence type="predicted"/>
<name>A0A1I8N7X9_MUSDO</name>
<dbReference type="PANTHER" id="PTHR45774:SF4">
    <property type="entry name" value="AXUNDEAD, ISOFORM F"/>
    <property type="match status" value="1"/>
</dbReference>
<dbReference type="VEuPathDB" id="VectorBase:MDOA012496"/>
<dbReference type="RefSeq" id="XP_005183239.1">
    <property type="nucleotide sequence ID" value="XM_005183182.3"/>
</dbReference>
<dbReference type="Proteomes" id="UP001652621">
    <property type="component" value="Unplaced"/>
</dbReference>
<evidence type="ECO:0000259" key="2">
    <source>
        <dbReference type="Pfam" id="PF07707"/>
    </source>
</evidence>
<dbReference type="VEuPathDB" id="VectorBase:MDOMA2_007793"/>
<dbReference type="PANTHER" id="PTHR45774">
    <property type="entry name" value="BTB/POZ DOMAIN-CONTAINING"/>
    <property type="match status" value="1"/>
</dbReference>
<dbReference type="InterPro" id="IPR011333">
    <property type="entry name" value="SKP1/BTB/POZ_sf"/>
</dbReference>
<dbReference type="Gene3D" id="3.30.710.10">
    <property type="entry name" value="Potassium Channel Kv1.1, Chain A"/>
    <property type="match status" value="1"/>
</dbReference>
<dbReference type="STRING" id="7370.A0A1I8N7X9"/>
<reference evidence="3" key="1">
    <citation type="submission" date="2020-05" db="UniProtKB">
        <authorList>
            <consortium name="EnsemblMetazoa"/>
        </authorList>
    </citation>
    <scope>IDENTIFICATION</scope>
    <source>
        <strain evidence="3">Aabys</strain>
    </source>
</reference>
<keyword evidence="4" id="KW-1185">Reference proteome</keyword>
<protein>
    <submittedName>
        <fullName evidence="5 6">Uncharacterized protein LOC101897225</fullName>
    </submittedName>
</protein>
<accession>A0A1I8N7X9</accession>
<gene>
    <name evidence="3" type="primary">101897225</name>
    <name evidence="5 6 7" type="synonym">LOC101897225</name>
</gene>
<dbReference type="InterPro" id="IPR011705">
    <property type="entry name" value="BACK"/>
</dbReference>
<dbReference type="SUPFAM" id="SSF54695">
    <property type="entry name" value="POZ domain"/>
    <property type="match status" value="1"/>
</dbReference>
<evidence type="ECO:0000313" key="3">
    <source>
        <dbReference type="EnsemblMetazoa" id="MDOA012496-PB"/>
    </source>
</evidence>
<evidence type="ECO:0000313" key="4">
    <source>
        <dbReference type="Proteomes" id="UP001652621"/>
    </source>
</evidence>